<feature type="compositionally biased region" description="Basic and acidic residues" evidence="1">
    <location>
        <begin position="563"/>
        <end position="579"/>
    </location>
</feature>
<evidence type="ECO:0000313" key="2">
    <source>
        <dbReference type="EMBL" id="KAG1759203.1"/>
    </source>
</evidence>
<reference evidence="2" key="1">
    <citation type="journal article" date="2020" name="New Phytol.">
        <title>Comparative genomics reveals dynamic genome evolution in host specialist ectomycorrhizal fungi.</title>
        <authorList>
            <person name="Lofgren L.A."/>
            <person name="Nguyen N.H."/>
            <person name="Vilgalys R."/>
            <person name="Ruytinx J."/>
            <person name="Liao H.L."/>
            <person name="Branco S."/>
            <person name="Kuo A."/>
            <person name="LaButti K."/>
            <person name="Lipzen A."/>
            <person name="Andreopoulos W."/>
            <person name="Pangilinan J."/>
            <person name="Riley R."/>
            <person name="Hundley H."/>
            <person name="Na H."/>
            <person name="Barry K."/>
            <person name="Grigoriev I.V."/>
            <person name="Stajich J.E."/>
            <person name="Kennedy P.G."/>
        </authorList>
    </citation>
    <scope>NUCLEOTIDE SEQUENCE</scope>
    <source>
        <strain evidence="2">DOB743</strain>
    </source>
</reference>
<gene>
    <name evidence="2" type="ORF">EV702DRAFT_1053762</name>
</gene>
<feature type="compositionally biased region" description="Basic and acidic residues" evidence="1">
    <location>
        <begin position="464"/>
        <end position="475"/>
    </location>
</feature>
<proteinExistence type="predicted"/>
<feature type="region of interest" description="Disordered" evidence="1">
    <location>
        <begin position="464"/>
        <end position="498"/>
    </location>
</feature>
<feature type="region of interest" description="Disordered" evidence="1">
    <location>
        <begin position="190"/>
        <end position="228"/>
    </location>
</feature>
<dbReference type="Proteomes" id="UP000714275">
    <property type="component" value="Unassembled WGS sequence"/>
</dbReference>
<feature type="region of interest" description="Disordered" evidence="1">
    <location>
        <begin position="26"/>
        <end position="103"/>
    </location>
</feature>
<evidence type="ECO:0000313" key="3">
    <source>
        <dbReference type="Proteomes" id="UP000714275"/>
    </source>
</evidence>
<feature type="region of interest" description="Disordered" evidence="1">
    <location>
        <begin position="126"/>
        <end position="172"/>
    </location>
</feature>
<feature type="region of interest" description="Disordered" evidence="1">
    <location>
        <begin position="548"/>
        <end position="585"/>
    </location>
</feature>
<feature type="compositionally biased region" description="Basic and acidic residues" evidence="1">
    <location>
        <begin position="126"/>
        <end position="136"/>
    </location>
</feature>
<dbReference type="AlphaFoldDB" id="A0A9P6ZFI0"/>
<feature type="compositionally biased region" description="Acidic residues" evidence="1">
    <location>
        <begin position="437"/>
        <end position="448"/>
    </location>
</feature>
<feature type="compositionally biased region" description="Low complexity" evidence="1">
    <location>
        <begin position="147"/>
        <end position="157"/>
    </location>
</feature>
<keyword evidence="3" id="KW-1185">Reference proteome</keyword>
<evidence type="ECO:0000256" key="1">
    <source>
        <dbReference type="SAM" id="MobiDB-lite"/>
    </source>
</evidence>
<dbReference type="OrthoDB" id="2693535at2759"/>
<sequence length="965" mass="106236">MCGVDDPSHKSSVEDMVVFAVNTARAHLPQSSQGEQQMHDRDDEATGTVAKTVGRTDAVGPAGSSSAAVPADRDEDMYLADRNAGMQTYEPGGEDGQGASTAADEHQTVDLFKIYCQANQDVAQARERREEKELRKASNRNNKAKDTSMSTTSVTTSRTRRLPKESTRKQEGVEIVISDDEDVILEGSPIPVAQFAPKSPQASKHPTSRARRDGKKGKRKASVQDVDPVSRAHITILKGKQRAIVKSDDEAGVEGPSVTPDVISAGPTDIHVSAPTPEVSHNYYDIKFPSEFPEWDDWHHTAFERSNAHMFLKLATWIMYRFRLLTHDSPVDAPVDGLLIPDHPANYVIESEADYNEALGMTRLYAGLANIDTHPEHLCHIFHELGKAAYEGRLESSHPGLRPMPEPPIPVESTTANEEFPWLRAAPCHDSDRSDEMDVEGNVDDVDGDASISTALDDMVISREQRTTGNDLRDSLKRKRTMSKALSPPKVDGGRGYPKRLRANITEAFLRPSSPHVRPQVTPSVSITVTKAPTGGKDITIEDIYPYSQDTSTPSSSAHGPRAGRDIGCDTPHADDTHMHTPSTSNVGHALAGPSIETTGIDDALDVYQPVATVAGDTDDTRALVQQYGWNITELVLLLLTIVHLWISYITQLVSVLSIIVDGWTQKYTYSLSMPDLFSAPRTVLQSVTVDRKSKIPTEQLQERFNRWKHLGDGGIKICTVEPAGSVCLWLIWYRSRSAEDTKKPSMPIAIAPSTSVAIPTADYMSRCQSDRPSAGANGTIKPSDSAITLRIFQFSVTNYIRIHERAVIIAFQVFAADTGQTINMIHELGCGVEMENDMMQSSEHDLLMLLIIKVTHMSYASFTDILDNPTSNHEAQENPPRHRLDCIIFSQLLAIPPYAATEAQTVFLQSSGMYSCTSTSPRNEAAVKSARLILDDELRFMANVCITLNEFRHTCQLTTYAMVP</sequence>
<accession>A0A9P6ZFI0</accession>
<comment type="caution">
    <text evidence="2">The sequence shown here is derived from an EMBL/GenBank/DDBJ whole genome shotgun (WGS) entry which is preliminary data.</text>
</comment>
<name>A0A9P6ZFI0_9AGAM</name>
<feature type="compositionally biased region" description="Low complexity" evidence="1">
    <location>
        <begin position="58"/>
        <end position="70"/>
    </location>
</feature>
<feature type="compositionally biased region" description="Basic and acidic residues" evidence="1">
    <location>
        <begin position="162"/>
        <end position="172"/>
    </location>
</feature>
<feature type="compositionally biased region" description="Basic residues" evidence="1">
    <location>
        <begin position="206"/>
        <end position="221"/>
    </location>
</feature>
<protein>
    <submittedName>
        <fullName evidence="2">Uncharacterized protein</fullName>
    </submittedName>
</protein>
<organism evidence="2 3">
    <name type="scientific">Suillus placidus</name>
    <dbReference type="NCBI Taxonomy" id="48579"/>
    <lineage>
        <taxon>Eukaryota</taxon>
        <taxon>Fungi</taxon>
        <taxon>Dikarya</taxon>
        <taxon>Basidiomycota</taxon>
        <taxon>Agaricomycotina</taxon>
        <taxon>Agaricomycetes</taxon>
        <taxon>Agaricomycetidae</taxon>
        <taxon>Boletales</taxon>
        <taxon>Suillineae</taxon>
        <taxon>Suillaceae</taxon>
        <taxon>Suillus</taxon>
    </lineage>
</organism>
<feature type="compositionally biased region" description="Polar residues" evidence="1">
    <location>
        <begin position="548"/>
        <end position="558"/>
    </location>
</feature>
<feature type="region of interest" description="Disordered" evidence="1">
    <location>
        <begin position="428"/>
        <end position="450"/>
    </location>
</feature>
<dbReference type="EMBL" id="JABBWD010000628">
    <property type="protein sequence ID" value="KAG1759203.1"/>
    <property type="molecule type" value="Genomic_DNA"/>
</dbReference>